<comment type="caution">
    <text evidence="2">The sequence shown here is derived from an EMBL/GenBank/DDBJ whole genome shotgun (WGS) entry which is preliminary data.</text>
</comment>
<feature type="compositionally biased region" description="Low complexity" evidence="1">
    <location>
        <begin position="51"/>
        <end position="67"/>
    </location>
</feature>
<dbReference type="OMA" id="EQKTMTV"/>
<dbReference type="AlphaFoldDB" id="A0A0K9Q5J2"/>
<feature type="region of interest" description="Disordered" evidence="1">
    <location>
        <begin position="1"/>
        <end position="260"/>
    </location>
</feature>
<dbReference type="PANTHER" id="PTHR36808:SF1">
    <property type="entry name" value="TRANSCRIPTIONAL REGULATOR ATRX-LIKE PROTEIN"/>
    <property type="match status" value="1"/>
</dbReference>
<reference evidence="3" key="1">
    <citation type="journal article" date="2016" name="Nature">
        <title>The genome of the seagrass Zostera marina reveals angiosperm adaptation to the sea.</title>
        <authorList>
            <person name="Olsen J.L."/>
            <person name="Rouze P."/>
            <person name="Verhelst B."/>
            <person name="Lin Y.-C."/>
            <person name="Bayer T."/>
            <person name="Collen J."/>
            <person name="Dattolo E."/>
            <person name="De Paoli E."/>
            <person name="Dittami S."/>
            <person name="Maumus F."/>
            <person name="Michel G."/>
            <person name="Kersting A."/>
            <person name="Lauritano C."/>
            <person name="Lohaus R."/>
            <person name="Toepel M."/>
            <person name="Tonon T."/>
            <person name="Vanneste K."/>
            <person name="Amirebrahimi M."/>
            <person name="Brakel J."/>
            <person name="Bostroem C."/>
            <person name="Chovatia M."/>
            <person name="Grimwood J."/>
            <person name="Jenkins J.W."/>
            <person name="Jueterbock A."/>
            <person name="Mraz A."/>
            <person name="Stam W.T."/>
            <person name="Tice H."/>
            <person name="Bornberg-Bauer E."/>
            <person name="Green P.J."/>
            <person name="Pearson G.A."/>
            <person name="Procaccini G."/>
            <person name="Duarte C.M."/>
            <person name="Schmutz J."/>
            <person name="Reusch T.B.H."/>
            <person name="Van de Peer Y."/>
        </authorList>
    </citation>
    <scope>NUCLEOTIDE SEQUENCE [LARGE SCALE GENOMIC DNA]</scope>
    <source>
        <strain evidence="3">cv. Finnish</strain>
    </source>
</reference>
<feature type="compositionally biased region" description="Low complexity" evidence="1">
    <location>
        <begin position="145"/>
        <end position="156"/>
    </location>
</feature>
<feature type="region of interest" description="Disordered" evidence="1">
    <location>
        <begin position="425"/>
        <end position="480"/>
    </location>
</feature>
<accession>A0A0K9Q5J2</accession>
<organism evidence="2 3">
    <name type="scientific">Zostera marina</name>
    <name type="common">Eelgrass</name>
    <dbReference type="NCBI Taxonomy" id="29655"/>
    <lineage>
        <taxon>Eukaryota</taxon>
        <taxon>Viridiplantae</taxon>
        <taxon>Streptophyta</taxon>
        <taxon>Embryophyta</taxon>
        <taxon>Tracheophyta</taxon>
        <taxon>Spermatophyta</taxon>
        <taxon>Magnoliopsida</taxon>
        <taxon>Liliopsida</taxon>
        <taxon>Zosteraceae</taxon>
        <taxon>Zostera</taxon>
    </lineage>
</organism>
<dbReference type="Proteomes" id="UP000036987">
    <property type="component" value="Unassembled WGS sequence"/>
</dbReference>
<evidence type="ECO:0000256" key="1">
    <source>
        <dbReference type="SAM" id="MobiDB-lite"/>
    </source>
</evidence>
<gene>
    <name evidence="2" type="ORF">ZOSMA_10G00500</name>
</gene>
<protein>
    <submittedName>
        <fullName evidence="2">Uncharacterized protein</fullName>
    </submittedName>
</protein>
<feature type="region of interest" description="Disordered" evidence="1">
    <location>
        <begin position="494"/>
        <end position="535"/>
    </location>
</feature>
<feature type="compositionally biased region" description="Basic and acidic residues" evidence="1">
    <location>
        <begin position="92"/>
        <end position="108"/>
    </location>
</feature>
<feature type="compositionally biased region" description="Basic residues" evidence="1">
    <location>
        <begin position="30"/>
        <end position="48"/>
    </location>
</feature>
<feature type="compositionally biased region" description="Basic and acidic residues" evidence="1">
    <location>
        <begin position="511"/>
        <end position="535"/>
    </location>
</feature>
<proteinExistence type="predicted"/>
<dbReference type="EMBL" id="LFYR01000113">
    <property type="protein sequence ID" value="KMZ75782.1"/>
    <property type="molecule type" value="Genomic_DNA"/>
</dbReference>
<feature type="compositionally biased region" description="Basic residues" evidence="1">
    <location>
        <begin position="110"/>
        <end position="128"/>
    </location>
</feature>
<dbReference type="OrthoDB" id="786617at2759"/>
<evidence type="ECO:0000313" key="2">
    <source>
        <dbReference type="EMBL" id="KMZ75782.1"/>
    </source>
</evidence>
<feature type="compositionally biased region" description="Polar residues" evidence="1">
    <location>
        <begin position="241"/>
        <end position="256"/>
    </location>
</feature>
<feature type="compositionally biased region" description="Polar residues" evidence="1">
    <location>
        <begin position="494"/>
        <end position="510"/>
    </location>
</feature>
<feature type="compositionally biased region" description="Polar residues" evidence="1">
    <location>
        <begin position="135"/>
        <end position="144"/>
    </location>
</feature>
<name>A0A0K9Q5J2_ZOSMR</name>
<feature type="compositionally biased region" description="Basic residues" evidence="1">
    <location>
        <begin position="163"/>
        <end position="178"/>
    </location>
</feature>
<sequence>MTTSETLLCSSRRKKKKKYHIGSSKESSRKMRKKNQTRKWKQKRKKKTHSSDSSISLSSSSDCSSDSRNAHARIRTKENDNYKKRSRRSHSPSRDRTKSKRQKIEGSVRKGAKSKLKEKRKKKKKEKLRYRGRDTSVSSEFTPGSQSCSTCRSSSSENIGRGRSSKARRSLSRSKKNRKYNERGRSRSPIYSSSDGSIRSHRLERIGEKSSLTLSKETDRRYDFDTEVGSMEVSTKDHLDFSSSKKNGNFDGSNGRKSAGSLERYAGTDYCVEGEEKDASFVDYVSNEERSGPSMRIKSIVVVSTANDAKEENLESLLRQKALENLKKFRGKSCSLSAQSSDHRNVDDLESQLPAISKGRVCIEKELGGDGCSDGINTTFKENVNLSIGDKVNVKDENHRVELSGDTAAKPLKQIVSLTRTMEKRNGGEFANPPSSSSSQPGFSRLSSSHTSNIKKYPNSLNQVRNGQDNQNDNLSKQSSVKCGISEMEDAVQSNIIHQGSTSKTSSTIDENSRQENANEPKTDVRHDSGLEEKTMTVMRGGEMVQVSYKVYIPKKTPAMVKRRLQR</sequence>
<dbReference type="PANTHER" id="PTHR36808">
    <property type="entry name" value="TRANSCRIPTIONAL REGULATOR ATRX-LIKE PROTEIN"/>
    <property type="match status" value="1"/>
</dbReference>
<keyword evidence="3" id="KW-1185">Reference proteome</keyword>
<feature type="compositionally biased region" description="Low complexity" evidence="1">
    <location>
        <begin position="433"/>
        <end position="449"/>
    </location>
</feature>
<feature type="compositionally biased region" description="Polar residues" evidence="1">
    <location>
        <begin position="450"/>
        <end position="480"/>
    </location>
</feature>
<evidence type="ECO:0000313" key="3">
    <source>
        <dbReference type="Proteomes" id="UP000036987"/>
    </source>
</evidence>
<feature type="compositionally biased region" description="Basic residues" evidence="1">
    <location>
        <begin position="11"/>
        <end position="20"/>
    </location>
</feature>